<dbReference type="RefSeq" id="WP_104913934.1">
    <property type="nucleotide sequence ID" value="NZ_CP026923.1"/>
</dbReference>
<comment type="similarity">
    <text evidence="1">Belongs to the SorC transcriptional regulatory family.</text>
</comment>
<name>A0A2L2BS12_9MICO</name>
<dbReference type="Pfam" id="PF04545">
    <property type="entry name" value="Sigma70_r4"/>
    <property type="match status" value="1"/>
</dbReference>
<evidence type="ECO:0000259" key="6">
    <source>
        <dbReference type="Pfam" id="PF04545"/>
    </source>
</evidence>
<reference evidence="7 8" key="1">
    <citation type="submission" date="2018-02" db="EMBL/GenBank/DDBJ databases">
        <title>Complete genome of the streamlined marine actinobacterium Pontimonas salivibrio CL-TW6 adapted to coastal planktonic lifestype.</title>
        <authorList>
            <person name="Cho B.C."/>
            <person name="Hardies S.C."/>
            <person name="Jang G.I."/>
            <person name="Hwang C.Y."/>
        </authorList>
    </citation>
    <scope>NUCLEOTIDE SEQUENCE [LARGE SCALE GENOMIC DNA]</scope>
    <source>
        <strain evidence="7 8">CL-TW6</strain>
    </source>
</reference>
<dbReference type="InterPro" id="IPR036388">
    <property type="entry name" value="WH-like_DNA-bd_sf"/>
</dbReference>
<dbReference type="GO" id="GO:0003677">
    <property type="term" value="F:DNA binding"/>
    <property type="evidence" value="ECO:0007669"/>
    <property type="project" value="UniProtKB-KW"/>
</dbReference>
<keyword evidence="2" id="KW-0805">Transcription regulation</keyword>
<evidence type="ECO:0000313" key="8">
    <source>
        <dbReference type="Proteomes" id="UP000243077"/>
    </source>
</evidence>
<dbReference type="EMBL" id="CP026923">
    <property type="protein sequence ID" value="AVG24463.1"/>
    <property type="molecule type" value="Genomic_DNA"/>
</dbReference>
<keyword evidence="4" id="KW-0804">Transcription</keyword>
<dbReference type="Gene3D" id="1.10.10.10">
    <property type="entry name" value="Winged helix-like DNA-binding domain superfamily/Winged helix DNA-binding domain"/>
    <property type="match status" value="1"/>
</dbReference>
<dbReference type="Gene3D" id="3.40.50.1360">
    <property type="match status" value="1"/>
</dbReference>
<feature type="domain" description="RNA polymerase sigma-70 region 4" evidence="6">
    <location>
        <begin position="19"/>
        <end position="49"/>
    </location>
</feature>
<organism evidence="7 8">
    <name type="scientific">Pontimonas salivibrio</name>
    <dbReference type="NCBI Taxonomy" id="1159327"/>
    <lineage>
        <taxon>Bacteria</taxon>
        <taxon>Bacillati</taxon>
        <taxon>Actinomycetota</taxon>
        <taxon>Actinomycetes</taxon>
        <taxon>Micrococcales</taxon>
        <taxon>Microbacteriaceae</taxon>
        <taxon>Pontimonas</taxon>
    </lineage>
</organism>
<sequence>MAPRAQDTLRTRDALKAAQLYYLQDLTMEAIGSELRVSRSTVSRLLAMARSQGIVDIRVHSPEDAPRRIEGLIKELYGVNAYLVPVPDRTSHVDRLERVALSAARMLGQFFSPNMTLGIAWGSTLSAISRHLIKKTVNNAEVVQLNGAGNDHTTGVTYASEILQRFGEAYQARVQHFPVPTFFDNAKTKELMWQERSTERVLALQRRMDLALFGLGSMTADVPSQVYTGGYLNGREIQQLRDEGIVGDVATVFYRADGTWTDIEVNARSSGPGLHVISQAPRRLCVVSGQRKLEALRGALAAGVMTDLIIDDGTARELVGFAG</sequence>
<dbReference type="GO" id="GO:0003700">
    <property type="term" value="F:DNA-binding transcription factor activity"/>
    <property type="evidence" value="ECO:0007669"/>
    <property type="project" value="InterPro"/>
</dbReference>
<evidence type="ECO:0000259" key="5">
    <source>
        <dbReference type="Pfam" id="PF04198"/>
    </source>
</evidence>
<accession>A0A2L2BS12</accession>
<proteinExistence type="inferred from homology"/>
<dbReference type="OrthoDB" id="186585at2"/>
<evidence type="ECO:0000256" key="1">
    <source>
        <dbReference type="ARBA" id="ARBA00010466"/>
    </source>
</evidence>
<evidence type="ECO:0000256" key="2">
    <source>
        <dbReference type="ARBA" id="ARBA00023015"/>
    </source>
</evidence>
<dbReference type="SUPFAM" id="SSF100950">
    <property type="entry name" value="NagB/RpiA/CoA transferase-like"/>
    <property type="match status" value="1"/>
</dbReference>
<dbReference type="AlphaFoldDB" id="A0A2L2BS12"/>
<dbReference type="KEGG" id="psai:C3B54_111525"/>
<dbReference type="PANTHER" id="PTHR34294">
    <property type="entry name" value="TRANSCRIPTIONAL REGULATOR-RELATED"/>
    <property type="match status" value="1"/>
</dbReference>
<dbReference type="Pfam" id="PF04198">
    <property type="entry name" value="Sugar-bind"/>
    <property type="match status" value="1"/>
</dbReference>
<evidence type="ECO:0000256" key="3">
    <source>
        <dbReference type="ARBA" id="ARBA00023125"/>
    </source>
</evidence>
<keyword evidence="3" id="KW-0238">DNA-binding</keyword>
<dbReference type="PANTHER" id="PTHR34294:SF1">
    <property type="entry name" value="TRANSCRIPTIONAL REGULATOR LSRR"/>
    <property type="match status" value="1"/>
</dbReference>
<protein>
    <submittedName>
        <fullName evidence="7">LsrR/DeoR-like transcription factor</fullName>
    </submittedName>
</protein>
<feature type="domain" description="Sugar-binding" evidence="5">
    <location>
        <begin position="68"/>
        <end position="319"/>
    </location>
</feature>
<dbReference type="InterPro" id="IPR007630">
    <property type="entry name" value="RNA_pol_sigma70_r4"/>
</dbReference>
<dbReference type="InterPro" id="IPR051054">
    <property type="entry name" value="SorC_transcr_regulators"/>
</dbReference>
<evidence type="ECO:0000256" key="4">
    <source>
        <dbReference type="ARBA" id="ARBA00023163"/>
    </source>
</evidence>
<dbReference type="GO" id="GO:0030246">
    <property type="term" value="F:carbohydrate binding"/>
    <property type="evidence" value="ECO:0007669"/>
    <property type="project" value="InterPro"/>
</dbReference>
<dbReference type="InterPro" id="IPR007324">
    <property type="entry name" value="Sugar-bd_dom_put"/>
</dbReference>
<gene>
    <name evidence="7" type="ORF">C3B54_111525</name>
</gene>
<dbReference type="GO" id="GO:0006352">
    <property type="term" value="P:DNA-templated transcription initiation"/>
    <property type="evidence" value="ECO:0007669"/>
    <property type="project" value="InterPro"/>
</dbReference>
<dbReference type="Proteomes" id="UP000243077">
    <property type="component" value="Chromosome"/>
</dbReference>
<keyword evidence="8" id="KW-1185">Reference proteome</keyword>
<dbReference type="InterPro" id="IPR037171">
    <property type="entry name" value="NagB/RpiA_transferase-like"/>
</dbReference>
<evidence type="ECO:0000313" key="7">
    <source>
        <dbReference type="EMBL" id="AVG24463.1"/>
    </source>
</evidence>